<dbReference type="Pfam" id="PF01261">
    <property type="entry name" value="AP_endonuc_2"/>
    <property type="match status" value="1"/>
</dbReference>
<dbReference type="InterPro" id="IPR036237">
    <property type="entry name" value="Xyl_isomerase-like_sf"/>
</dbReference>
<gene>
    <name evidence="2" type="ORF">C2R22_00230</name>
</gene>
<evidence type="ECO:0000313" key="3">
    <source>
        <dbReference type="Proteomes" id="UP000236584"/>
    </source>
</evidence>
<organism evidence="2 3">
    <name type="scientific">Salinigranum rubrum</name>
    <dbReference type="NCBI Taxonomy" id="755307"/>
    <lineage>
        <taxon>Archaea</taxon>
        <taxon>Methanobacteriati</taxon>
        <taxon>Methanobacteriota</taxon>
        <taxon>Stenosarchaea group</taxon>
        <taxon>Halobacteria</taxon>
        <taxon>Halobacteriales</taxon>
        <taxon>Haloferacaceae</taxon>
        <taxon>Salinigranum</taxon>
    </lineage>
</organism>
<evidence type="ECO:0000259" key="1">
    <source>
        <dbReference type="Pfam" id="PF01261"/>
    </source>
</evidence>
<dbReference type="Gene3D" id="3.20.20.150">
    <property type="entry name" value="Divalent-metal-dependent TIM barrel enzymes"/>
    <property type="match status" value="1"/>
</dbReference>
<dbReference type="OrthoDB" id="372143at2157"/>
<sequence>MRFGAALDLRFDESFEKYVSFLREQGLSHVEIRQGHLDTHPDAPSPERVRRVAAENDLTVTLHAPYRDCNLGNLNERLRKATVAAVCDSLDFAAEAGAKAVVVHGGSVRPRYPDRVQGQSREQAVRSLRACGRYAEEVGVPLCVENQRDKSSQRRHTATPERLATLLDDVGVDSLRVTLDVGHAKVTGVAFEEFVERFGDRIVVAHLHDNDGTDDDHDPLPTFRSVGERIGAAYNVLEMKSLADVERCVSGLVE</sequence>
<dbReference type="PANTHER" id="PTHR12110">
    <property type="entry name" value="HYDROXYPYRUVATE ISOMERASE"/>
    <property type="match status" value="1"/>
</dbReference>
<dbReference type="InterPro" id="IPR013022">
    <property type="entry name" value="Xyl_isomerase-like_TIM-brl"/>
</dbReference>
<keyword evidence="2" id="KW-0413">Isomerase</keyword>
<reference evidence="2 3" key="1">
    <citation type="submission" date="2018-01" db="EMBL/GenBank/DDBJ databases">
        <title>Complete genome sequence of Salinigranum rubrum GX10T, an extremely halophilic archaeon isolated from a marine solar saltern.</title>
        <authorList>
            <person name="Han S."/>
        </authorList>
    </citation>
    <scope>NUCLEOTIDE SEQUENCE [LARGE SCALE GENOMIC DNA]</scope>
    <source>
        <strain evidence="2 3">GX10</strain>
    </source>
</reference>
<dbReference type="KEGG" id="srub:C2R22_00230"/>
<accession>A0A2I8VEC1</accession>
<name>A0A2I8VEC1_9EURY</name>
<keyword evidence="3" id="KW-1185">Reference proteome</keyword>
<dbReference type="SUPFAM" id="SSF51658">
    <property type="entry name" value="Xylose isomerase-like"/>
    <property type="match status" value="1"/>
</dbReference>
<feature type="domain" description="Xylose isomerase-like TIM barrel" evidence="1">
    <location>
        <begin position="21"/>
        <end position="219"/>
    </location>
</feature>
<dbReference type="RefSeq" id="WP_103423791.1">
    <property type="nucleotide sequence ID" value="NZ_CP026309.1"/>
</dbReference>
<proteinExistence type="predicted"/>
<dbReference type="GeneID" id="35590469"/>
<dbReference type="InterPro" id="IPR050312">
    <property type="entry name" value="IolE/XylAMocC-like"/>
</dbReference>
<dbReference type="GO" id="GO:0016853">
    <property type="term" value="F:isomerase activity"/>
    <property type="evidence" value="ECO:0007669"/>
    <property type="project" value="UniProtKB-KW"/>
</dbReference>
<dbReference type="AlphaFoldDB" id="A0A2I8VEC1"/>
<dbReference type="EMBL" id="CP026309">
    <property type="protein sequence ID" value="AUV80283.1"/>
    <property type="molecule type" value="Genomic_DNA"/>
</dbReference>
<evidence type="ECO:0000313" key="2">
    <source>
        <dbReference type="EMBL" id="AUV80283.1"/>
    </source>
</evidence>
<dbReference type="Proteomes" id="UP000236584">
    <property type="component" value="Chromosome"/>
</dbReference>
<protein>
    <submittedName>
        <fullName evidence="2">Sugar phosphate isomerase/epimerase</fullName>
    </submittedName>
</protein>